<dbReference type="SUPFAM" id="SSF53756">
    <property type="entry name" value="UDP-Glycosyltransferase/glycogen phosphorylase"/>
    <property type="match status" value="1"/>
</dbReference>
<name>A0A4R8FCH5_9RHOB</name>
<dbReference type="Proteomes" id="UP000295484">
    <property type="component" value="Unassembled WGS sequence"/>
</dbReference>
<evidence type="ECO:0000313" key="4">
    <source>
        <dbReference type="EMBL" id="TDX23396.1"/>
    </source>
</evidence>
<dbReference type="AlphaFoldDB" id="A0A4R8FCH5"/>
<reference evidence="4 5" key="1">
    <citation type="submission" date="2019-03" db="EMBL/GenBank/DDBJ databases">
        <title>Genomic Encyclopedia of Type Strains, Phase IV (KMG-IV): sequencing the most valuable type-strain genomes for metagenomic binning, comparative biology and taxonomic classification.</title>
        <authorList>
            <person name="Goeker M."/>
        </authorList>
    </citation>
    <scope>NUCLEOTIDE SEQUENCE [LARGE SCALE GENOMIC DNA]</scope>
    <source>
        <strain evidence="4 5">JA181</strain>
    </source>
</reference>
<dbReference type="GO" id="GO:0016757">
    <property type="term" value="F:glycosyltransferase activity"/>
    <property type="evidence" value="ECO:0007669"/>
    <property type="project" value="UniProtKB-KW"/>
</dbReference>
<dbReference type="Pfam" id="PF13692">
    <property type="entry name" value="Glyco_trans_1_4"/>
    <property type="match status" value="1"/>
</dbReference>
<accession>A0A4R8FCH5</accession>
<evidence type="ECO:0000313" key="5">
    <source>
        <dbReference type="Proteomes" id="UP000295484"/>
    </source>
</evidence>
<keyword evidence="2 4" id="KW-0808">Transferase</keyword>
<dbReference type="PANTHER" id="PTHR12526">
    <property type="entry name" value="GLYCOSYLTRANSFERASE"/>
    <property type="match status" value="1"/>
</dbReference>
<dbReference type="InterPro" id="IPR028098">
    <property type="entry name" value="Glyco_trans_4-like_N"/>
</dbReference>
<gene>
    <name evidence="4" type="ORF">EV657_12646</name>
</gene>
<feature type="domain" description="Glycosyltransferase subfamily 4-like N-terminal" evidence="3">
    <location>
        <begin position="16"/>
        <end position="214"/>
    </location>
</feature>
<proteinExistence type="predicted"/>
<protein>
    <submittedName>
        <fullName evidence="4">Glycosyltransferase involved in cell wall biosynthesis</fullName>
    </submittedName>
</protein>
<dbReference type="Gene3D" id="3.40.50.2000">
    <property type="entry name" value="Glycogen Phosphorylase B"/>
    <property type="match status" value="2"/>
</dbReference>
<dbReference type="PANTHER" id="PTHR12526:SF510">
    <property type="entry name" value="D-INOSITOL 3-PHOSPHATE GLYCOSYLTRANSFERASE"/>
    <property type="match status" value="1"/>
</dbReference>
<comment type="caution">
    <text evidence="4">The sequence shown here is derived from an EMBL/GenBank/DDBJ whole genome shotgun (WGS) entry which is preliminary data.</text>
</comment>
<dbReference type="RefSeq" id="WP_134079221.1">
    <property type="nucleotide sequence ID" value="NZ_SOEB01000026.1"/>
</dbReference>
<evidence type="ECO:0000256" key="2">
    <source>
        <dbReference type="ARBA" id="ARBA00022679"/>
    </source>
</evidence>
<evidence type="ECO:0000256" key="1">
    <source>
        <dbReference type="ARBA" id="ARBA00022676"/>
    </source>
</evidence>
<keyword evidence="1" id="KW-0328">Glycosyltransferase</keyword>
<dbReference type="EMBL" id="SOEB01000026">
    <property type="protein sequence ID" value="TDX23396.1"/>
    <property type="molecule type" value="Genomic_DNA"/>
</dbReference>
<evidence type="ECO:0000259" key="3">
    <source>
        <dbReference type="Pfam" id="PF13439"/>
    </source>
</evidence>
<dbReference type="Pfam" id="PF13439">
    <property type="entry name" value="Glyco_transf_4"/>
    <property type="match status" value="1"/>
</dbReference>
<sequence>MKILVICHDHPAFTDGGTEHAAHDLCRTLDARPGISARFLAASTSLTHPEVRPGSLHGIGRDLLLRTGAYDAFSMRRMDGTDWTGAVARVLETVEPDIVHLHGLDRIGAEIVPLIRRLRPAARLVLTLHDFQAICPADGLMLRRDGGLCTRPAADACRQCLPQIAVGAHALRKARLLAILDQIDAILAPSRDLRDRFVAWGLPAERIAVLPNAVAPLAPPAATARPRPNRFAYFGNLAPHKGVGVLLAAAADLAGRGADLRLALHGRLNHPAPEAEAAFAEGLAAAAPLARHLGPYDRDQVHGLMAEADWVVIPSLWYENAPLVALEAQRAGRPVICTAQGGLKELVRDGIDGLHVPRADPVALADRMEAVAADPALWARLSANLRPPPTLEDSARWHLDHYSRLTEVLPA</sequence>
<organism evidence="4 5">
    <name type="scientific">Rhodovulum visakhapatnamense</name>
    <dbReference type="NCBI Taxonomy" id="364297"/>
    <lineage>
        <taxon>Bacteria</taxon>
        <taxon>Pseudomonadati</taxon>
        <taxon>Pseudomonadota</taxon>
        <taxon>Alphaproteobacteria</taxon>
        <taxon>Rhodobacterales</taxon>
        <taxon>Paracoccaceae</taxon>
        <taxon>Rhodovulum</taxon>
    </lineage>
</organism>